<dbReference type="Proteomes" id="UP000182484">
    <property type="component" value="Unassembled WGS sequence"/>
</dbReference>
<keyword evidence="2" id="KW-0732">Signal</keyword>
<keyword evidence="3" id="KW-0449">Lipoprotein</keyword>
<name>A0AB74ERT5_NEIGO</name>
<dbReference type="RefSeq" id="WP_010356036.1">
    <property type="nucleotide sequence ID" value="NZ_AP023067.1"/>
</dbReference>
<organism evidence="3 4">
    <name type="scientific">Neisseria gonorrhoeae</name>
    <dbReference type="NCBI Taxonomy" id="485"/>
    <lineage>
        <taxon>Bacteria</taxon>
        <taxon>Pseudomonadati</taxon>
        <taxon>Pseudomonadota</taxon>
        <taxon>Betaproteobacteria</taxon>
        <taxon>Neisseriales</taxon>
        <taxon>Neisseriaceae</taxon>
        <taxon>Neisseria</taxon>
    </lineage>
</organism>
<proteinExistence type="predicted"/>
<evidence type="ECO:0000256" key="2">
    <source>
        <dbReference type="SAM" id="SignalP"/>
    </source>
</evidence>
<dbReference type="EMBL" id="FMTB01000067">
    <property type="protein sequence ID" value="SCW16625.1"/>
    <property type="molecule type" value="Genomic_DNA"/>
</dbReference>
<feature type="region of interest" description="Disordered" evidence="1">
    <location>
        <begin position="66"/>
        <end position="91"/>
    </location>
</feature>
<evidence type="ECO:0000313" key="4">
    <source>
        <dbReference type="Proteomes" id="UP000182484"/>
    </source>
</evidence>
<accession>A0AB74ERT5</accession>
<evidence type="ECO:0000256" key="1">
    <source>
        <dbReference type="SAM" id="MobiDB-lite"/>
    </source>
</evidence>
<feature type="chain" id="PRO_5044503667" evidence="2">
    <location>
        <begin position="23"/>
        <end position="91"/>
    </location>
</feature>
<comment type="caution">
    <text evidence="3">The sequence shown here is derived from an EMBL/GenBank/DDBJ whole genome shotgun (WGS) entry which is preliminary data.</text>
</comment>
<evidence type="ECO:0000313" key="3">
    <source>
        <dbReference type="EMBL" id="SCW16625.1"/>
    </source>
</evidence>
<feature type="signal peptide" evidence="2">
    <location>
        <begin position="1"/>
        <end position="22"/>
    </location>
</feature>
<sequence>MRKTFLILMTPAALFLSGCAWETYQDGNGKTAVRQKYPAGTPVYYQDGSYSKNMNYNQYRPERRAVLPDQTGNNADEEHRQHWQKPKFQNR</sequence>
<dbReference type="AlphaFoldDB" id="A0AB74ERT5"/>
<reference evidence="3 4" key="1">
    <citation type="submission" date="2016-09" db="EMBL/GenBank/DDBJ databases">
        <authorList>
            <person name="Kumanski S."/>
            <person name="Beatrice B."/>
        </authorList>
    </citation>
    <scope>NUCLEOTIDE SEQUENCE [LARGE SCALE GENOMIC DNA]</scope>
    <source>
        <strain evidence="3">Mankind</strain>
    </source>
</reference>
<gene>
    <name evidence="3" type="ORF">ESCNG_70007</name>
</gene>
<feature type="compositionally biased region" description="Basic residues" evidence="1">
    <location>
        <begin position="82"/>
        <end position="91"/>
    </location>
</feature>
<dbReference type="PROSITE" id="PS51257">
    <property type="entry name" value="PROKAR_LIPOPROTEIN"/>
    <property type="match status" value="1"/>
</dbReference>
<protein>
    <submittedName>
        <fullName evidence="3">Lipoprotein</fullName>
    </submittedName>
</protein>